<protein>
    <submittedName>
        <fullName evidence="1">Uncharacterized protein</fullName>
    </submittedName>
</protein>
<accession>A0A9Q4H7H2</accession>
<dbReference type="AlphaFoldDB" id="A0A9Q4H7H2"/>
<reference evidence="1" key="2">
    <citation type="submission" date="2022-12" db="EMBL/GenBank/DDBJ databases">
        <authorList>
            <person name="Kardos G."/>
            <person name="Sarkozi R."/>
            <person name="Laczko L."/>
            <person name="Marton S."/>
            <person name="Makrai L."/>
            <person name="Banyai K."/>
            <person name="Fodor L."/>
        </authorList>
    </citation>
    <scope>NUCLEOTIDE SEQUENCE</scope>
    <source>
        <strain evidence="1">84/14</strain>
    </source>
</reference>
<name>A0A9Q4H7H2_ACTPL</name>
<dbReference type="RefSeq" id="WP_267992289.1">
    <property type="nucleotide sequence ID" value="NZ_JAPQFC010001064.1"/>
</dbReference>
<evidence type="ECO:0000313" key="1">
    <source>
        <dbReference type="EMBL" id="MCY6525000.1"/>
    </source>
</evidence>
<sequence>MNKPITNGRVTRWILLLQEFNITVLDRPRKQNTVADFLSRIQNIKEDSLVEDKFPDEYLFAVTTQTPWFVDISNYLVTRKFPSHLFPREKRNIIQESARYSWITNELYKTKPNL</sequence>
<dbReference type="EMBL" id="JAPQFC010001064">
    <property type="protein sequence ID" value="MCY6525000.1"/>
    <property type="molecule type" value="Genomic_DNA"/>
</dbReference>
<reference evidence="1" key="1">
    <citation type="journal article" date="2021" name="Vet Sci">
        <title>O-Serogroups and Pathovirotypes of Escherichia coli Isolated from Post-Weaning Piglets Showing Diarrhoea and/or Oedema in South Korea.</title>
        <authorList>
            <person name="Byun J.W."/>
            <person name="Moon B.Y."/>
            <person name="Do K.H."/>
            <person name="Lee K."/>
            <person name="Lee H.Y."/>
            <person name="Kim W.I."/>
            <person name="So B."/>
            <person name="Lee W.K."/>
        </authorList>
    </citation>
    <scope>NUCLEOTIDE SEQUENCE</scope>
    <source>
        <strain evidence="1">84/14</strain>
    </source>
</reference>
<feature type="non-terminal residue" evidence="1">
    <location>
        <position position="114"/>
    </location>
</feature>
<gene>
    <name evidence="1" type="ORF">OYG11_12420</name>
</gene>
<evidence type="ECO:0000313" key="2">
    <source>
        <dbReference type="Proteomes" id="UP001077788"/>
    </source>
</evidence>
<proteinExistence type="predicted"/>
<dbReference type="Proteomes" id="UP001077788">
    <property type="component" value="Unassembled WGS sequence"/>
</dbReference>
<organism evidence="1 2">
    <name type="scientific">Actinobacillus pleuropneumoniae</name>
    <name type="common">Haemophilus pleuropneumoniae</name>
    <dbReference type="NCBI Taxonomy" id="715"/>
    <lineage>
        <taxon>Bacteria</taxon>
        <taxon>Pseudomonadati</taxon>
        <taxon>Pseudomonadota</taxon>
        <taxon>Gammaproteobacteria</taxon>
        <taxon>Pasteurellales</taxon>
        <taxon>Pasteurellaceae</taxon>
        <taxon>Actinobacillus</taxon>
    </lineage>
</organism>
<comment type="caution">
    <text evidence="1">The sequence shown here is derived from an EMBL/GenBank/DDBJ whole genome shotgun (WGS) entry which is preliminary data.</text>
</comment>